<dbReference type="InterPro" id="IPR008979">
    <property type="entry name" value="Galactose-bd-like_sf"/>
</dbReference>
<dbReference type="AlphaFoldDB" id="A0A979FSB0"/>
<keyword evidence="3" id="KW-1185">Reference proteome</keyword>
<reference evidence="4" key="1">
    <citation type="submission" date="2025-08" db="UniProtKB">
        <authorList>
            <consortium name="RefSeq"/>
        </authorList>
    </citation>
    <scope>IDENTIFICATION</scope>
    <source>
        <tissue evidence="4">Whole organism</tissue>
    </source>
</reference>
<dbReference type="KEGG" id="hazt:125179033"/>
<gene>
    <name evidence="4" type="primary">LOC125179033</name>
</gene>
<feature type="signal peptide" evidence="1">
    <location>
        <begin position="1"/>
        <end position="19"/>
    </location>
</feature>
<evidence type="ECO:0000259" key="2">
    <source>
        <dbReference type="PROSITE" id="PS50022"/>
    </source>
</evidence>
<dbReference type="RefSeq" id="XP_047740051.1">
    <property type="nucleotide sequence ID" value="XM_047884095.1"/>
</dbReference>
<dbReference type="Pfam" id="PF00754">
    <property type="entry name" value="F5_F8_type_C"/>
    <property type="match status" value="1"/>
</dbReference>
<dbReference type="OrthoDB" id="6368151at2759"/>
<accession>A0A979FSB0</accession>
<organism evidence="3 4">
    <name type="scientific">Hyalella azteca</name>
    <name type="common">Amphipod</name>
    <dbReference type="NCBI Taxonomy" id="294128"/>
    <lineage>
        <taxon>Eukaryota</taxon>
        <taxon>Metazoa</taxon>
        <taxon>Ecdysozoa</taxon>
        <taxon>Arthropoda</taxon>
        <taxon>Crustacea</taxon>
        <taxon>Multicrustacea</taxon>
        <taxon>Malacostraca</taxon>
        <taxon>Eumalacostraca</taxon>
        <taxon>Peracarida</taxon>
        <taxon>Amphipoda</taxon>
        <taxon>Senticaudata</taxon>
        <taxon>Talitrida</taxon>
        <taxon>Talitroidea</taxon>
        <taxon>Hyalellidae</taxon>
        <taxon>Hyalella</taxon>
    </lineage>
</organism>
<evidence type="ECO:0000256" key="1">
    <source>
        <dbReference type="SAM" id="SignalP"/>
    </source>
</evidence>
<sequence length="164" mass="18030">MKTKLLMTVFGAAQAVMYARVPNDTATFINNCFSGCSAARRAFFTNIVLCSLFCQKNGGDIFSYENGECLAATGAMPTNVTAVFKPRFSRGSREVAQGKRVSAATQFSLYSPEYLLDGDNNTYYHSTNAPNAWFMVDLGACFPVSKVRLLPRAGSAYYRFVDTQ</sequence>
<protein>
    <submittedName>
        <fullName evidence="4">Uncharacterized protein LOC125179033</fullName>
    </submittedName>
</protein>
<feature type="domain" description="F5/8 type C" evidence="2">
    <location>
        <begin position="83"/>
        <end position="164"/>
    </location>
</feature>
<proteinExistence type="predicted"/>
<evidence type="ECO:0000313" key="4">
    <source>
        <dbReference type="RefSeq" id="XP_047740051.1"/>
    </source>
</evidence>
<dbReference type="Gene3D" id="2.60.120.260">
    <property type="entry name" value="Galactose-binding domain-like"/>
    <property type="match status" value="1"/>
</dbReference>
<dbReference type="PROSITE" id="PS50022">
    <property type="entry name" value="FA58C_3"/>
    <property type="match status" value="1"/>
</dbReference>
<dbReference type="GeneID" id="125179033"/>
<dbReference type="InterPro" id="IPR000421">
    <property type="entry name" value="FA58C"/>
</dbReference>
<keyword evidence="1" id="KW-0732">Signal</keyword>
<dbReference type="Proteomes" id="UP000694843">
    <property type="component" value="Unplaced"/>
</dbReference>
<evidence type="ECO:0000313" key="3">
    <source>
        <dbReference type="Proteomes" id="UP000694843"/>
    </source>
</evidence>
<dbReference type="SUPFAM" id="SSF49785">
    <property type="entry name" value="Galactose-binding domain-like"/>
    <property type="match status" value="1"/>
</dbReference>
<feature type="chain" id="PRO_5037607420" evidence="1">
    <location>
        <begin position="20"/>
        <end position="164"/>
    </location>
</feature>
<feature type="non-terminal residue" evidence="4">
    <location>
        <position position="164"/>
    </location>
</feature>
<name>A0A979FSB0_HYAAZ</name>